<evidence type="ECO:0000256" key="1">
    <source>
        <dbReference type="ARBA" id="ARBA00004196"/>
    </source>
</evidence>
<proteinExistence type="inferred from homology"/>
<dbReference type="GO" id="GO:0030313">
    <property type="term" value="C:cell envelope"/>
    <property type="evidence" value="ECO:0007669"/>
    <property type="project" value="UniProtKB-SubCell"/>
</dbReference>
<dbReference type="InterPro" id="IPR006129">
    <property type="entry name" value="AdhesinB"/>
</dbReference>
<dbReference type="SUPFAM" id="SSF53807">
    <property type="entry name" value="Helical backbone' metal receptor"/>
    <property type="match status" value="1"/>
</dbReference>
<gene>
    <name evidence="7" type="ORF">H4K34_08655</name>
</gene>
<dbReference type="Gene3D" id="3.40.50.1980">
    <property type="entry name" value="Nitrogenase molybdenum iron protein domain"/>
    <property type="match status" value="2"/>
</dbReference>
<dbReference type="PRINTS" id="PR00691">
    <property type="entry name" value="ADHESINB"/>
</dbReference>
<dbReference type="EMBL" id="CP060139">
    <property type="protein sequence ID" value="QNR25899.1"/>
    <property type="molecule type" value="Genomic_DNA"/>
</dbReference>
<evidence type="ECO:0000313" key="7">
    <source>
        <dbReference type="EMBL" id="QNR25899.1"/>
    </source>
</evidence>
<dbReference type="PANTHER" id="PTHR42953">
    <property type="entry name" value="HIGH-AFFINITY ZINC UPTAKE SYSTEM PROTEIN ZNUA-RELATED"/>
    <property type="match status" value="1"/>
</dbReference>
<dbReference type="PANTHER" id="PTHR42953:SF1">
    <property type="entry name" value="METAL-BINDING PROTEIN HI_0362-RELATED"/>
    <property type="match status" value="1"/>
</dbReference>
<organism evidence="7 8">
    <name type="scientific">Croceimicrobium hydrocarbonivorans</name>
    <dbReference type="NCBI Taxonomy" id="2761580"/>
    <lineage>
        <taxon>Bacteria</taxon>
        <taxon>Pseudomonadati</taxon>
        <taxon>Bacteroidota</taxon>
        <taxon>Flavobacteriia</taxon>
        <taxon>Flavobacteriales</taxon>
        <taxon>Owenweeksiaceae</taxon>
        <taxon>Croceimicrobium</taxon>
    </lineage>
</organism>
<protein>
    <submittedName>
        <fullName evidence="7">Zinc ABC transporter substrate-binding protein</fullName>
    </submittedName>
</protein>
<dbReference type="RefSeq" id="WP_210760425.1">
    <property type="nucleotide sequence ID" value="NZ_CP060139.1"/>
</dbReference>
<evidence type="ECO:0000313" key="8">
    <source>
        <dbReference type="Proteomes" id="UP000516305"/>
    </source>
</evidence>
<dbReference type="InterPro" id="IPR050492">
    <property type="entry name" value="Bact_metal-bind_prot9"/>
</dbReference>
<keyword evidence="5" id="KW-0732">Signal</keyword>
<comment type="similarity">
    <text evidence="2 6">Belongs to the bacterial solute-binding protein 9 family.</text>
</comment>
<reference evidence="7 8" key="1">
    <citation type="submission" date="2020-08" db="EMBL/GenBank/DDBJ databases">
        <title>Croceimicrobium hydrocarbonivorans gen. nov., sp. nov., a novel marine bacterium isolated from a bacterial consortium that degrades polyethylene terephthalate.</title>
        <authorList>
            <person name="Liu R."/>
        </authorList>
    </citation>
    <scope>NUCLEOTIDE SEQUENCE [LARGE SCALE GENOMIC DNA]</scope>
    <source>
        <strain evidence="7 8">A20-9</strain>
    </source>
</reference>
<sequence>MRIWWSLLLVAFLISCEEAPNSDKYQIVCTTGMLADMTSALCQGIDSLEIQSLMGPGTDPHLYKASQADVFALSRADLIVFNGLHLEGKMAKLFHKLPEGRVYPAAEVLSGNDLINASAYQQAYDPHVWFDLTLWSKICLGLELKLQEKLLDHKDLIANNAERYRKRLANLHNWALKELSQIPEKQRVLVTAHDAFKYFGRAYQVEVKGLQGISTTAEFGLRDISDLAEFISSRKVKAVFVESSVSPRAIEAVREAVKRRGWDLQIGGELYSDAMGPPQSGADHFYGMFRSNVETILSALK</sequence>
<evidence type="ECO:0000256" key="2">
    <source>
        <dbReference type="ARBA" id="ARBA00011028"/>
    </source>
</evidence>
<dbReference type="Pfam" id="PF01297">
    <property type="entry name" value="ZnuA"/>
    <property type="match status" value="1"/>
</dbReference>
<evidence type="ECO:0000256" key="6">
    <source>
        <dbReference type="RuleBase" id="RU003512"/>
    </source>
</evidence>
<keyword evidence="8" id="KW-1185">Reference proteome</keyword>
<dbReference type="PRINTS" id="PR00690">
    <property type="entry name" value="ADHESNFAMILY"/>
</dbReference>
<evidence type="ECO:0000256" key="3">
    <source>
        <dbReference type="ARBA" id="ARBA00022448"/>
    </source>
</evidence>
<dbReference type="InterPro" id="IPR006128">
    <property type="entry name" value="Lipoprotein_PsaA-like"/>
</dbReference>
<dbReference type="InterPro" id="IPR006127">
    <property type="entry name" value="ZnuA-like"/>
</dbReference>
<name>A0A7H0VJK1_9FLAO</name>
<accession>A0A7H0VJK1</accession>
<dbReference type="GO" id="GO:0030001">
    <property type="term" value="P:metal ion transport"/>
    <property type="evidence" value="ECO:0007669"/>
    <property type="project" value="InterPro"/>
</dbReference>
<dbReference type="KEGG" id="chyd:H4K34_08655"/>
<keyword evidence="4" id="KW-0479">Metal-binding</keyword>
<evidence type="ECO:0000256" key="4">
    <source>
        <dbReference type="ARBA" id="ARBA00022723"/>
    </source>
</evidence>
<dbReference type="GO" id="GO:0007155">
    <property type="term" value="P:cell adhesion"/>
    <property type="evidence" value="ECO:0007669"/>
    <property type="project" value="InterPro"/>
</dbReference>
<dbReference type="AlphaFoldDB" id="A0A7H0VJK1"/>
<comment type="subcellular location">
    <subcellularLocation>
        <location evidence="1">Cell envelope</location>
    </subcellularLocation>
</comment>
<dbReference type="Proteomes" id="UP000516305">
    <property type="component" value="Chromosome"/>
</dbReference>
<keyword evidence="3 6" id="KW-0813">Transport</keyword>
<dbReference type="PROSITE" id="PS51257">
    <property type="entry name" value="PROKAR_LIPOPROTEIN"/>
    <property type="match status" value="1"/>
</dbReference>
<evidence type="ECO:0000256" key="5">
    <source>
        <dbReference type="ARBA" id="ARBA00022729"/>
    </source>
</evidence>
<dbReference type="GO" id="GO:0046872">
    <property type="term" value="F:metal ion binding"/>
    <property type="evidence" value="ECO:0007669"/>
    <property type="project" value="UniProtKB-KW"/>
</dbReference>